<dbReference type="Proteomes" id="UP001432222">
    <property type="component" value="Chromosome"/>
</dbReference>
<dbReference type="SUPFAM" id="SSF56059">
    <property type="entry name" value="Glutathione synthetase ATP-binding domain-like"/>
    <property type="match status" value="1"/>
</dbReference>
<proteinExistence type="predicted"/>
<accession>A0ABZ1U560</accession>
<organism evidence="1 2">
    <name type="scientific">Kitasatospora purpeofusca</name>
    <dbReference type="NCBI Taxonomy" id="67352"/>
    <lineage>
        <taxon>Bacteria</taxon>
        <taxon>Bacillati</taxon>
        <taxon>Actinomycetota</taxon>
        <taxon>Actinomycetes</taxon>
        <taxon>Kitasatosporales</taxon>
        <taxon>Streptomycetaceae</taxon>
        <taxon>Kitasatospora</taxon>
    </lineage>
</organism>
<reference evidence="1" key="1">
    <citation type="submission" date="2022-10" db="EMBL/GenBank/DDBJ databases">
        <title>The complete genomes of actinobacterial strains from the NBC collection.</title>
        <authorList>
            <person name="Joergensen T.S."/>
            <person name="Alvarez Arevalo M."/>
            <person name="Sterndorff E.B."/>
            <person name="Faurdal D."/>
            <person name="Vuksanovic O."/>
            <person name="Mourched A.-S."/>
            <person name="Charusanti P."/>
            <person name="Shaw S."/>
            <person name="Blin K."/>
            <person name="Weber T."/>
        </authorList>
    </citation>
    <scope>NUCLEOTIDE SEQUENCE</scope>
    <source>
        <strain evidence="1">NBC_00222</strain>
    </source>
</reference>
<dbReference type="RefSeq" id="WP_328956949.1">
    <property type="nucleotide sequence ID" value="NZ_CP108110.1"/>
</dbReference>
<evidence type="ECO:0000313" key="2">
    <source>
        <dbReference type="Proteomes" id="UP001432222"/>
    </source>
</evidence>
<evidence type="ECO:0000313" key="1">
    <source>
        <dbReference type="EMBL" id="WUQ86322.1"/>
    </source>
</evidence>
<protein>
    <recommendedName>
        <fullName evidence="3">Circularly permuted ATP-grasp superfamily protein</fullName>
    </recommendedName>
</protein>
<name>A0ABZ1U560_9ACTN</name>
<dbReference type="EMBL" id="CP108110">
    <property type="protein sequence ID" value="WUQ86322.1"/>
    <property type="molecule type" value="Genomic_DNA"/>
</dbReference>
<keyword evidence="2" id="KW-1185">Reference proteome</keyword>
<sequence>MNRPDHILPASGHPFFGTRRLAPAASADRIRELLRHEFRDIGLPYQPLLPAAPLTLPRASYAELFRVSAALLDLVRRTALESAPTTAGRLAAYRMPASEDQLFMADPFVEERYADCVARPDVVIGPDGPKFLEFNVNAALGGTVETRCRLEVWRRLYADDRGVLPFDHHDPFAARTAMFKDLAAELGVAPRIALLGSARDQGDDTRYFDLQVDYFNTHGLIARFFEPEDLHQAWDCPPHLRHPLGLRDFTIPDWEELGIDTGPVQAALDHDCLLIGTQTGTFMSSKLTLGMLSEGRPWMSATEKALVDTYLPWTRVLSHRWTDRAGRKVDLVRHAVDDRNTLVLKAGIGMSGKQVLIGRDTEQATWQAAVTEAAESGTSVVQELVEPQTCRLPMIADGEDHPYDTDIAPVLGPLLFNGRPAGIFARFFGNGRSGVISISGTGSSDNVVVTL</sequence>
<gene>
    <name evidence="1" type="ORF">OHA16_27240</name>
</gene>
<evidence type="ECO:0008006" key="3">
    <source>
        <dbReference type="Google" id="ProtNLM"/>
    </source>
</evidence>